<feature type="transmembrane region" description="Helical" evidence="7">
    <location>
        <begin position="60"/>
        <end position="80"/>
    </location>
</feature>
<dbReference type="InterPro" id="IPR005829">
    <property type="entry name" value="Sugar_transporter_CS"/>
</dbReference>
<feature type="transmembrane region" description="Helical" evidence="7">
    <location>
        <begin position="260"/>
        <end position="281"/>
    </location>
</feature>
<evidence type="ECO:0000256" key="5">
    <source>
        <dbReference type="ARBA" id="ARBA00022989"/>
    </source>
</evidence>
<dbReference type="InterPro" id="IPR050171">
    <property type="entry name" value="MFS_Transporters"/>
</dbReference>
<dbReference type="PROSITE" id="PS50850">
    <property type="entry name" value="MFS"/>
    <property type="match status" value="1"/>
</dbReference>
<keyword evidence="4 7" id="KW-0812">Transmembrane</keyword>
<protein>
    <submittedName>
        <fullName evidence="9">MFS transporter</fullName>
    </submittedName>
</protein>
<feature type="transmembrane region" description="Helical" evidence="7">
    <location>
        <begin position="29"/>
        <end position="48"/>
    </location>
</feature>
<evidence type="ECO:0000259" key="8">
    <source>
        <dbReference type="PROSITE" id="PS50850"/>
    </source>
</evidence>
<evidence type="ECO:0000313" key="9">
    <source>
        <dbReference type="EMBL" id="GAA0421180.1"/>
    </source>
</evidence>
<evidence type="ECO:0000313" key="10">
    <source>
        <dbReference type="Proteomes" id="UP001500879"/>
    </source>
</evidence>
<name>A0ABP3IUF4_9ACTN</name>
<evidence type="ECO:0000256" key="4">
    <source>
        <dbReference type="ARBA" id="ARBA00022692"/>
    </source>
</evidence>
<feature type="transmembrane region" description="Helical" evidence="7">
    <location>
        <begin position="86"/>
        <end position="107"/>
    </location>
</feature>
<dbReference type="EMBL" id="BAAABX010000051">
    <property type="protein sequence ID" value="GAA0421180.1"/>
    <property type="molecule type" value="Genomic_DNA"/>
</dbReference>
<feature type="transmembrane region" description="Helical" evidence="7">
    <location>
        <begin position="320"/>
        <end position="341"/>
    </location>
</feature>
<feature type="transmembrane region" description="Helical" evidence="7">
    <location>
        <begin position="155"/>
        <end position="175"/>
    </location>
</feature>
<feature type="transmembrane region" description="Helical" evidence="7">
    <location>
        <begin position="347"/>
        <end position="369"/>
    </location>
</feature>
<evidence type="ECO:0000256" key="6">
    <source>
        <dbReference type="ARBA" id="ARBA00023136"/>
    </source>
</evidence>
<feature type="transmembrane region" description="Helical" evidence="7">
    <location>
        <begin position="203"/>
        <end position="225"/>
    </location>
</feature>
<dbReference type="SUPFAM" id="SSF103473">
    <property type="entry name" value="MFS general substrate transporter"/>
    <property type="match status" value="1"/>
</dbReference>
<reference evidence="10" key="1">
    <citation type="journal article" date="2019" name="Int. J. Syst. Evol. Microbiol.">
        <title>The Global Catalogue of Microorganisms (GCM) 10K type strain sequencing project: providing services to taxonomists for standard genome sequencing and annotation.</title>
        <authorList>
            <consortium name="The Broad Institute Genomics Platform"/>
            <consortium name="The Broad Institute Genome Sequencing Center for Infectious Disease"/>
            <person name="Wu L."/>
            <person name="Ma J."/>
        </authorList>
    </citation>
    <scope>NUCLEOTIDE SEQUENCE [LARGE SCALE GENOMIC DNA]</scope>
    <source>
        <strain evidence="10">JCM 4788</strain>
    </source>
</reference>
<keyword evidence="6 7" id="KW-0472">Membrane</keyword>
<evidence type="ECO:0000256" key="7">
    <source>
        <dbReference type="SAM" id="Phobius"/>
    </source>
</evidence>
<dbReference type="InterPro" id="IPR011701">
    <property type="entry name" value="MFS"/>
</dbReference>
<dbReference type="InterPro" id="IPR036259">
    <property type="entry name" value="MFS_trans_sf"/>
</dbReference>
<comment type="subcellular location">
    <subcellularLocation>
        <location evidence="1">Cell membrane</location>
        <topology evidence="1">Multi-pass membrane protein</topology>
    </subcellularLocation>
</comment>
<dbReference type="InterPro" id="IPR020846">
    <property type="entry name" value="MFS_dom"/>
</dbReference>
<keyword evidence="2" id="KW-0813">Transport</keyword>
<feature type="domain" description="Major facilitator superfamily (MFS) profile" evidence="8">
    <location>
        <begin position="1"/>
        <end position="374"/>
    </location>
</feature>
<dbReference type="Gene3D" id="1.20.1250.20">
    <property type="entry name" value="MFS general substrate transporter like domains"/>
    <property type="match status" value="1"/>
</dbReference>
<evidence type="ECO:0000256" key="1">
    <source>
        <dbReference type="ARBA" id="ARBA00004651"/>
    </source>
</evidence>
<gene>
    <name evidence="9" type="ORF">GCM10010357_48140</name>
</gene>
<feature type="transmembrane region" description="Helical" evidence="7">
    <location>
        <begin position="128"/>
        <end position="149"/>
    </location>
</feature>
<dbReference type="PANTHER" id="PTHR23517">
    <property type="entry name" value="RESISTANCE PROTEIN MDTM, PUTATIVE-RELATED-RELATED"/>
    <property type="match status" value="1"/>
</dbReference>
<evidence type="ECO:0000256" key="3">
    <source>
        <dbReference type="ARBA" id="ARBA00022475"/>
    </source>
</evidence>
<sequence>MMTASGWSANQFSSLLGVYRSELGLSESAATGLVAVYVLGLVPGLLAGGPLADRLGRRRVALTALAVNLLSTGVLMAGTADARWLLPGRLLTGLGAGALLAAGSAWVKELSGPPFAPGAAPGVAARRPGLFVSAGFAAGGLVSALIAQWAPHPTVLAYVPHLLLAGGAWAAAYGAPETGGGPAPSPSPSGWDRARFRRTVLPLAPWVFAAPTVGFVTLPGLVHGLSGRHTVYAGVATAVVPGAGLLVQPVARRLAARHRLATAATGLAVVTSGFVLAAVVVPDARPLPVLGTAAVLGAGYGLLLSCGLTEVAALAPPERLARVTALFWTAAYTGMFAPYAVTLLSGAFGAASLMGAGAVLASVTCAAVVGPGRR</sequence>
<feature type="transmembrane region" description="Helical" evidence="7">
    <location>
        <begin position="287"/>
        <end position="308"/>
    </location>
</feature>
<keyword evidence="3" id="KW-1003">Cell membrane</keyword>
<dbReference type="Proteomes" id="UP001500879">
    <property type="component" value="Unassembled WGS sequence"/>
</dbReference>
<evidence type="ECO:0000256" key="2">
    <source>
        <dbReference type="ARBA" id="ARBA00022448"/>
    </source>
</evidence>
<feature type="transmembrane region" description="Helical" evidence="7">
    <location>
        <begin position="231"/>
        <end position="248"/>
    </location>
</feature>
<dbReference type="Pfam" id="PF07690">
    <property type="entry name" value="MFS_1"/>
    <property type="match status" value="1"/>
</dbReference>
<proteinExistence type="predicted"/>
<dbReference type="PANTHER" id="PTHR23517:SF13">
    <property type="entry name" value="MAJOR FACILITATOR SUPERFAMILY MFS_1"/>
    <property type="match status" value="1"/>
</dbReference>
<comment type="caution">
    <text evidence="9">The sequence shown here is derived from an EMBL/GenBank/DDBJ whole genome shotgun (WGS) entry which is preliminary data.</text>
</comment>
<accession>A0ABP3IUF4</accession>
<dbReference type="PROSITE" id="PS00216">
    <property type="entry name" value="SUGAR_TRANSPORT_1"/>
    <property type="match status" value="1"/>
</dbReference>
<organism evidence="9 10">
    <name type="scientific">Streptomyces luteireticuli</name>
    <dbReference type="NCBI Taxonomy" id="173858"/>
    <lineage>
        <taxon>Bacteria</taxon>
        <taxon>Bacillati</taxon>
        <taxon>Actinomycetota</taxon>
        <taxon>Actinomycetes</taxon>
        <taxon>Kitasatosporales</taxon>
        <taxon>Streptomycetaceae</taxon>
        <taxon>Streptomyces</taxon>
    </lineage>
</organism>
<keyword evidence="10" id="KW-1185">Reference proteome</keyword>
<keyword evidence="5 7" id="KW-1133">Transmembrane helix</keyword>